<evidence type="ECO:0000256" key="8">
    <source>
        <dbReference type="ARBA" id="ARBA00022898"/>
    </source>
</evidence>
<dbReference type="Pfam" id="PF00343">
    <property type="entry name" value="Phosphorylase"/>
    <property type="match status" value="1"/>
</dbReference>
<gene>
    <name evidence="13" type="ORF">SAMN05660964_03221</name>
</gene>
<dbReference type="PIRSF" id="PIRSF000460">
    <property type="entry name" value="Pprylas_GlgP"/>
    <property type="match status" value="1"/>
</dbReference>
<evidence type="ECO:0000256" key="11">
    <source>
        <dbReference type="PIRSR" id="PIRSR000460-1"/>
    </source>
</evidence>
<evidence type="ECO:0000256" key="10">
    <source>
        <dbReference type="ARBA" id="ARBA00025174"/>
    </source>
</evidence>
<evidence type="ECO:0000313" key="13">
    <source>
        <dbReference type="EMBL" id="SEB03125.1"/>
    </source>
</evidence>
<keyword evidence="4" id="KW-0597">Phosphoprotein</keyword>
<dbReference type="STRING" id="525918.SAMN05660964_03221"/>
<proteinExistence type="inferred from homology"/>
<dbReference type="PANTHER" id="PTHR11468:SF3">
    <property type="entry name" value="GLYCOGEN PHOSPHORYLASE, LIVER FORM"/>
    <property type="match status" value="1"/>
</dbReference>
<feature type="modified residue" description="N6-(pyridoxal phosphate)lysine" evidence="11">
    <location>
        <position position="671"/>
    </location>
</feature>
<keyword evidence="9 12" id="KW-0119">Carbohydrate metabolism</keyword>
<dbReference type="RefSeq" id="WP_093070260.1">
    <property type="nucleotide sequence ID" value="NZ_FNQP01000026.1"/>
</dbReference>
<dbReference type="CDD" id="cd04300">
    <property type="entry name" value="GT35_Glycogen_Phosphorylase"/>
    <property type="match status" value="1"/>
</dbReference>
<keyword evidence="8 11" id="KW-0663">Pyridoxal phosphate</keyword>
<keyword evidence="14" id="KW-1185">Reference proteome</keyword>
<evidence type="ECO:0000313" key="14">
    <source>
        <dbReference type="Proteomes" id="UP000199397"/>
    </source>
</evidence>
<dbReference type="AlphaFoldDB" id="A0A1H4G0M9"/>
<name>A0A1H4G0M9_9GAMM</name>
<evidence type="ECO:0000256" key="4">
    <source>
        <dbReference type="ARBA" id="ARBA00022553"/>
    </source>
</evidence>
<comment type="function">
    <text evidence="10">Phosphorylase is an important allosteric enzyme in carbohydrate metabolism. Enzymes from different sources differ in their regulatory mechanisms and in their natural substrates. However, all known phosphorylases share catalytic and structural properties.</text>
</comment>
<protein>
    <recommendedName>
        <fullName evidence="12">Alpha-1,4 glucan phosphorylase</fullName>
        <ecNumber evidence="12">2.4.1.1</ecNumber>
    </recommendedName>
</protein>
<dbReference type="SUPFAM" id="SSF53756">
    <property type="entry name" value="UDP-Glycosyltransferase/glycogen phosphorylase"/>
    <property type="match status" value="1"/>
</dbReference>
<organism evidence="13 14">
    <name type="scientific">Thiothrix caldifontis</name>
    <dbReference type="NCBI Taxonomy" id="525918"/>
    <lineage>
        <taxon>Bacteria</taxon>
        <taxon>Pseudomonadati</taxon>
        <taxon>Pseudomonadota</taxon>
        <taxon>Gammaproteobacteria</taxon>
        <taxon>Thiotrichales</taxon>
        <taxon>Thiotrichaceae</taxon>
        <taxon>Thiothrix</taxon>
    </lineage>
</organism>
<accession>A0A1H4G0M9</accession>
<dbReference type="GO" id="GO:0008184">
    <property type="term" value="F:glycogen phosphorylase activity"/>
    <property type="evidence" value="ECO:0007669"/>
    <property type="project" value="InterPro"/>
</dbReference>
<evidence type="ECO:0000256" key="7">
    <source>
        <dbReference type="ARBA" id="ARBA00022679"/>
    </source>
</evidence>
<evidence type="ECO:0000256" key="2">
    <source>
        <dbReference type="ARBA" id="ARBA00001933"/>
    </source>
</evidence>
<dbReference type="InterPro" id="IPR035090">
    <property type="entry name" value="Pyridoxal_P_attach_site"/>
</dbReference>
<keyword evidence="6 12" id="KW-0328">Glycosyltransferase</keyword>
<evidence type="ECO:0000256" key="9">
    <source>
        <dbReference type="ARBA" id="ARBA00023277"/>
    </source>
</evidence>
<keyword evidence="7 12" id="KW-0808">Transferase</keyword>
<dbReference type="InterPro" id="IPR000811">
    <property type="entry name" value="Glyco_trans_35"/>
</dbReference>
<dbReference type="Proteomes" id="UP000199397">
    <property type="component" value="Unassembled WGS sequence"/>
</dbReference>
<sequence>MNASAENSTEHTRTGGSVDSLKRAFTDNLFYVTGRTFRKATPIDHYTALAYTVRDRLLERFIHTAQDYRHQRAKTVAYLSAEFLTGPHLGNNILNLGLWPNLSQALTELGLDLDTVLDTEQEPGLGNGGLGRLAACFMDSLATLEIPAIGYGIRYEYGIFDQEIHDGWQVEITDAWLRNGNPWEIPNLQRRFPVHFGGHTEQYVDKQGHQRTRWLPETTILGLAYDTPILGYGVQNVNLLRLWKSEARESFDLQAFNHGDYYGAVNDMVVAQNLSKVLYPNDEPEVGKVLRLRQQYFFVSCSLQDMLRITLRDTDGLDHFPDKFAVQLNDTHPAIAIAEFMRLLLDEYHADWNRAWALTQRSFAYTNHTLLPEALETWSLDLFRRTLPRHLEIIYEINSRFMDEVRMTFLGDQGRLARMSLIDERGDKAVRMANLACVGAMAINGVAALHTELLKTTVLKDFHDMWPEKFSNKTNGVTPRRFLALANRPLAALIEETIDHGWLRDLNEFSRLEPYIDDAAFRQRWREVKRIAKVSFAAYLREVTGVTVDPDSMFDVQAKRIHEYKRQHLNLLHVVSHYLRLKQQPDLDTPPRTFIFSGKAAPGYRMAKLVIKLTNAIADVVNRDRKVNDRLRVVFVPDFSVKVGQRLYPAADLSEQISTAGKEASGTGNMKFSMNGALTIGTLDGANVEIRNAVGEENFYLFGLNVDEVQQRFADGYHPRDVILQTPELHEALDLIGSGLFAHGDKQLFAPLLDNLWNHDPYLVCADFHAYRECQGRVANDFRDAELWSRMSILNVARIGYFSSDRAIREYCRDIWKVQPVSITVS</sequence>
<dbReference type="PANTHER" id="PTHR11468">
    <property type="entry name" value="GLYCOGEN PHOSPHORYLASE"/>
    <property type="match status" value="1"/>
</dbReference>
<dbReference type="GO" id="GO:0005980">
    <property type="term" value="P:glycogen catabolic process"/>
    <property type="evidence" value="ECO:0007669"/>
    <property type="project" value="TreeGrafter"/>
</dbReference>
<comment type="cofactor">
    <cofactor evidence="2 12">
        <name>pyridoxal 5'-phosphate</name>
        <dbReference type="ChEBI" id="CHEBI:597326"/>
    </cofactor>
</comment>
<dbReference type="EC" id="2.4.1.1" evidence="12"/>
<dbReference type="OrthoDB" id="7229284at2"/>
<dbReference type="EMBL" id="FNQP01000026">
    <property type="protein sequence ID" value="SEB03125.1"/>
    <property type="molecule type" value="Genomic_DNA"/>
</dbReference>
<dbReference type="InterPro" id="IPR011833">
    <property type="entry name" value="Glycg_phsphrylas"/>
</dbReference>
<dbReference type="NCBIfam" id="TIGR02093">
    <property type="entry name" value="P_ylase"/>
    <property type="match status" value="1"/>
</dbReference>
<evidence type="ECO:0000256" key="5">
    <source>
        <dbReference type="ARBA" id="ARBA00022600"/>
    </source>
</evidence>
<evidence type="ECO:0000256" key="1">
    <source>
        <dbReference type="ARBA" id="ARBA00001275"/>
    </source>
</evidence>
<dbReference type="GO" id="GO:0030170">
    <property type="term" value="F:pyridoxal phosphate binding"/>
    <property type="evidence" value="ECO:0007669"/>
    <property type="project" value="InterPro"/>
</dbReference>
<comment type="function">
    <text evidence="12">Allosteric enzyme that catalyzes the rate-limiting step in glycogen catabolism, the phosphorolytic cleavage of glycogen to produce glucose-1-phosphate, and plays a central role in maintaining cellular and organismal glucose homeostasis.</text>
</comment>
<evidence type="ECO:0000256" key="6">
    <source>
        <dbReference type="ARBA" id="ARBA00022676"/>
    </source>
</evidence>
<evidence type="ECO:0000256" key="3">
    <source>
        <dbReference type="ARBA" id="ARBA00006047"/>
    </source>
</evidence>
<keyword evidence="5" id="KW-0321">Glycogen metabolism</keyword>
<reference evidence="13 14" key="1">
    <citation type="submission" date="2016-10" db="EMBL/GenBank/DDBJ databases">
        <authorList>
            <person name="de Groot N.N."/>
        </authorList>
    </citation>
    <scope>NUCLEOTIDE SEQUENCE [LARGE SCALE GENOMIC DNA]</scope>
    <source>
        <strain evidence="13 14">DSM 21228</strain>
    </source>
</reference>
<dbReference type="FunFam" id="3.40.50.2000:FF:000153">
    <property type="entry name" value="Alpha-1,4 glucan phosphorylase"/>
    <property type="match status" value="1"/>
</dbReference>
<dbReference type="PROSITE" id="PS00102">
    <property type="entry name" value="PHOSPHORYLASE"/>
    <property type="match status" value="1"/>
</dbReference>
<dbReference type="Gene3D" id="3.40.50.2000">
    <property type="entry name" value="Glycogen Phosphorylase B"/>
    <property type="match status" value="2"/>
</dbReference>
<evidence type="ECO:0000256" key="12">
    <source>
        <dbReference type="RuleBase" id="RU000587"/>
    </source>
</evidence>
<dbReference type="GO" id="GO:0005737">
    <property type="term" value="C:cytoplasm"/>
    <property type="evidence" value="ECO:0007669"/>
    <property type="project" value="TreeGrafter"/>
</dbReference>
<dbReference type="FunFam" id="3.40.50.2000:FF:000005">
    <property type="entry name" value="Alpha-1,4 glucan phosphorylase"/>
    <property type="match status" value="1"/>
</dbReference>
<comment type="similarity">
    <text evidence="3 12">Belongs to the glycogen phosphorylase family.</text>
</comment>
<comment type="catalytic activity">
    <reaction evidence="1 12">
        <text>[(1-&gt;4)-alpha-D-glucosyl](n) + phosphate = [(1-&gt;4)-alpha-D-glucosyl](n-1) + alpha-D-glucose 1-phosphate</text>
        <dbReference type="Rhea" id="RHEA:41732"/>
        <dbReference type="Rhea" id="RHEA-COMP:9584"/>
        <dbReference type="Rhea" id="RHEA-COMP:9586"/>
        <dbReference type="ChEBI" id="CHEBI:15444"/>
        <dbReference type="ChEBI" id="CHEBI:43474"/>
        <dbReference type="ChEBI" id="CHEBI:58601"/>
        <dbReference type="EC" id="2.4.1.1"/>
    </reaction>
</comment>